<dbReference type="GO" id="GO:0016715">
    <property type="term" value="F:oxidoreductase activity, acting on paired donors, with incorporation or reduction of molecular oxygen, reduced ascorbate as one donor, and incorporation of one atom of oxygen"/>
    <property type="evidence" value="ECO:0007669"/>
    <property type="project" value="InterPro"/>
</dbReference>
<evidence type="ECO:0000313" key="6">
    <source>
        <dbReference type="Proteomes" id="UP000008141"/>
    </source>
</evidence>
<dbReference type="SMART" id="SM01290">
    <property type="entry name" value="N-glycanase_N"/>
    <property type="match status" value="1"/>
</dbReference>
<reference evidence="5 6" key="1">
    <citation type="journal article" date="2010" name="Plant Cell">
        <title>The Chlorella variabilis NC64A genome reveals adaptation to photosymbiosis, coevolution with viruses, and cryptic sex.</title>
        <authorList>
            <person name="Blanc G."/>
            <person name="Duncan G."/>
            <person name="Agarkova I."/>
            <person name="Borodovsky M."/>
            <person name="Gurnon J."/>
            <person name="Kuo A."/>
            <person name="Lindquist E."/>
            <person name="Lucas S."/>
            <person name="Pangilinan J."/>
            <person name="Polle J."/>
            <person name="Salamov A."/>
            <person name="Terry A."/>
            <person name="Yamada T."/>
            <person name="Dunigan D.D."/>
            <person name="Grigoriev I.V."/>
            <person name="Claverie J.M."/>
            <person name="Van Etten J.L."/>
        </authorList>
    </citation>
    <scope>NUCLEOTIDE SEQUENCE [LARGE SCALE GENOMIC DNA]</scope>
    <source>
        <strain evidence="5 6">NC64A</strain>
    </source>
</reference>
<feature type="region of interest" description="Disordered" evidence="2">
    <location>
        <begin position="680"/>
        <end position="703"/>
    </location>
</feature>
<protein>
    <recommendedName>
        <fullName evidence="4">Peptide-N-glycosidase F N-terminal domain-containing protein</fullName>
    </recommendedName>
</protein>
<proteinExistence type="predicted"/>
<dbReference type="KEGG" id="cvr:CHLNCDRAFT_58796"/>
<evidence type="ECO:0000256" key="3">
    <source>
        <dbReference type="SAM" id="SignalP"/>
    </source>
</evidence>
<dbReference type="GeneID" id="17351986"/>
<dbReference type="OrthoDB" id="506676at2759"/>
<dbReference type="InParanoid" id="E1ZND7"/>
<feature type="non-terminal residue" evidence="5">
    <location>
        <position position="849"/>
    </location>
</feature>
<gene>
    <name evidence="5" type="ORF">CHLNCDRAFT_58796</name>
</gene>
<dbReference type="InterPro" id="IPR014784">
    <property type="entry name" value="Cu2_ascorb_mOase-like_C"/>
</dbReference>
<evidence type="ECO:0000256" key="2">
    <source>
        <dbReference type="SAM" id="MobiDB-lite"/>
    </source>
</evidence>
<dbReference type="RefSeq" id="XP_005844766.1">
    <property type="nucleotide sequence ID" value="XM_005844704.1"/>
</dbReference>
<evidence type="ECO:0000256" key="1">
    <source>
        <dbReference type="ARBA" id="ARBA00023157"/>
    </source>
</evidence>
<keyword evidence="3" id="KW-0732">Signal</keyword>
<dbReference type="AlphaFoldDB" id="E1ZND7"/>
<accession>E1ZND7</accession>
<dbReference type="EMBL" id="GL433855">
    <property type="protein sequence ID" value="EFN52664.1"/>
    <property type="molecule type" value="Genomic_DNA"/>
</dbReference>
<dbReference type="Pfam" id="PF09113">
    <property type="entry name" value="N-glycanase_C"/>
    <property type="match status" value="1"/>
</dbReference>
<dbReference type="PANTHER" id="PTHR39319">
    <property type="entry name" value="SI:DKEY-256H2.1"/>
    <property type="match status" value="1"/>
</dbReference>
<feature type="domain" description="Peptide-N-glycosidase F N-terminal" evidence="4">
    <location>
        <begin position="393"/>
        <end position="590"/>
    </location>
</feature>
<feature type="region of interest" description="Disordered" evidence="2">
    <location>
        <begin position="477"/>
        <end position="519"/>
    </location>
</feature>
<sequence>MAIGQAPPCWLLSIVAACLLPIACATIGTGFNPGDVVAAFTIATLGGPLTVGPGSRRLPLVIACLDWQDPFSATMWRAHDSLASVLMRSPPGVSYLFLSYSGTAEEAEADARWMRQQLLARARALGLPGAQLAPLLQRLHFGTQPAARLASWLPQLLARWQSPRRVVQAAARPAAAAGAAAAAAAEVQLLSSGRLDAAYSWIPWPLSGVSAEVALTGSDCAWPAPPSTPPPRLDASVALILLTSLPGASEAAGGGQRCGYERMLSAAQRGGARAVMFAAPRGAHLAEVNCTGEGECGTAIAIPATLVPYMVGEVVRNELEAGGAVTATFRDVQGPGLFAGIDASGRLFEVGWLKFPSLMTAVWAAQWQHYLYRLHARLAVPVCALPAAKPALVVPIFSGQAPMEGEHGVRADVALPTWRQLAGRHRLELDLALGCTGANDSSCPQWDHVVQLFVCCQDPEGQLPPCDPCQPTVWRLDGRQPGPAPQGLPPRSRSSAGSSNRPAAAATGSAAGGGGGSGTARSLLVAEAAKEGREGREGRLRQLDEPLLCGRELGRWVTPFRWPQRLRLLPLPPFDGGAFDAGYNSRRLPFNFTTPPGLRRALIVSFITGHGSDENGCAEFCPTSHEFAVNGRPHSVVFWEAGSLWGCADKVLEGVVPNEHGTWMYSRWAAACWGSCPRARPPPRATRRRRPSRLLHDGDTRSGSQLAVGGGGACAGGGCAAGAYLHAVRCAPAGRKWGDSCGCSPAAGGLPAPGGACLPDPDTSSLHGRFLPPARVQERVVRRPGRAALGGRRDGGGTPGGTGQQRGVPRVVPRRCAPPAAGRGLHHDAEQPGAGGRCGWSGPVTLAKV</sequence>
<dbReference type="PANTHER" id="PTHR39319:SF1">
    <property type="entry name" value="SI:DKEY-256H2.1"/>
    <property type="match status" value="1"/>
</dbReference>
<evidence type="ECO:0000313" key="5">
    <source>
        <dbReference type="EMBL" id="EFN52664.1"/>
    </source>
</evidence>
<dbReference type="InterPro" id="IPR053251">
    <property type="entry name" value="N-glycanase"/>
</dbReference>
<feature type="compositionally biased region" description="Low complexity" evidence="2">
    <location>
        <begin position="805"/>
        <end position="823"/>
    </location>
</feature>
<feature type="compositionally biased region" description="Polar residues" evidence="2">
    <location>
        <begin position="492"/>
        <end position="501"/>
    </location>
</feature>
<feature type="region of interest" description="Disordered" evidence="2">
    <location>
        <begin position="783"/>
        <end position="849"/>
    </location>
</feature>
<dbReference type="Gene3D" id="2.60.120.230">
    <property type="match status" value="1"/>
</dbReference>
<dbReference type="eggNOG" id="ENOG502QTYJ">
    <property type="taxonomic scope" value="Eukaryota"/>
</dbReference>
<dbReference type="InterPro" id="IPR008977">
    <property type="entry name" value="PHM/PNGase_F_dom_sf"/>
</dbReference>
<dbReference type="STRING" id="554065.E1ZND7"/>
<keyword evidence="1" id="KW-1015">Disulfide bond</keyword>
<organism evidence="6">
    <name type="scientific">Chlorella variabilis</name>
    <name type="common">Green alga</name>
    <dbReference type="NCBI Taxonomy" id="554065"/>
    <lineage>
        <taxon>Eukaryota</taxon>
        <taxon>Viridiplantae</taxon>
        <taxon>Chlorophyta</taxon>
        <taxon>core chlorophytes</taxon>
        <taxon>Trebouxiophyceae</taxon>
        <taxon>Chlorellales</taxon>
        <taxon>Chlorellaceae</taxon>
        <taxon>Chlorella clade</taxon>
        <taxon>Chlorella</taxon>
    </lineage>
</organism>
<name>E1ZND7_CHLVA</name>
<dbReference type="InterPro" id="IPR015197">
    <property type="entry name" value="PngaseF_C"/>
</dbReference>
<dbReference type="Proteomes" id="UP000008141">
    <property type="component" value="Unassembled WGS sequence"/>
</dbReference>
<dbReference type="SUPFAM" id="SSF49742">
    <property type="entry name" value="PHM/PNGase F"/>
    <property type="match status" value="1"/>
</dbReference>
<feature type="signal peptide" evidence="3">
    <location>
        <begin position="1"/>
        <end position="25"/>
    </location>
</feature>
<feature type="chain" id="PRO_5003156481" description="Peptide-N-glycosidase F N-terminal domain-containing protein" evidence="3">
    <location>
        <begin position="26"/>
        <end position="849"/>
    </location>
</feature>
<keyword evidence="6" id="KW-1185">Reference proteome</keyword>
<dbReference type="InterPro" id="IPR015196">
    <property type="entry name" value="PngaseF_N"/>
</dbReference>
<evidence type="ECO:0000259" key="4">
    <source>
        <dbReference type="SMART" id="SM01290"/>
    </source>
</evidence>